<reference evidence="2 3" key="1">
    <citation type="journal article" date="2014" name="Int. J. Syst. Evol. Microbiol.">
        <title>Complete genome sequence of Corynebacterium casei LMG S-19264T (=DSM 44701T), isolated from a smear-ripened cheese.</title>
        <authorList>
            <consortium name="US DOE Joint Genome Institute (JGI-PGF)"/>
            <person name="Walter F."/>
            <person name="Albersmeier A."/>
            <person name="Kalinowski J."/>
            <person name="Ruckert C."/>
        </authorList>
    </citation>
    <scope>NUCLEOTIDE SEQUENCE [LARGE SCALE GENOMIC DNA]</scope>
    <source>
        <strain evidence="2 3">CGMCC 1.7286</strain>
    </source>
</reference>
<dbReference type="RefSeq" id="WP_188862552.1">
    <property type="nucleotide sequence ID" value="NZ_BMLT01000014.1"/>
</dbReference>
<gene>
    <name evidence="2" type="ORF">GCM10011348_41470</name>
</gene>
<dbReference type="GO" id="GO:0046654">
    <property type="term" value="P:tetrahydrofolate biosynthetic process"/>
    <property type="evidence" value="ECO:0007669"/>
    <property type="project" value="InterPro"/>
</dbReference>
<comment type="caution">
    <text evidence="2">The sequence shown here is derived from an EMBL/GenBank/DDBJ whole genome shotgun (WGS) entry which is preliminary data.</text>
</comment>
<accession>A0A917ZQV2</accession>
<evidence type="ECO:0000259" key="1">
    <source>
        <dbReference type="Pfam" id="PF00186"/>
    </source>
</evidence>
<name>A0A917ZQV2_9GAMM</name>
<evidence type="ECO:0000313" key="2">
    <source>
        <dbReference type="EMBL" id="GGO87696.1"/>
    </source>
</evidence>
<organism evidence="2 3">
    <name type="scientific">Marinobacterium nitratireducens</name>
    <dbReference type="NCBI Taxonomy" id="518897"/>
    <lineage>
        <taxon>Bacteria</taxon>
        <taxon>Pseudomonadati</taxon>
        <taxon>Pseudomonadota</taxon>
        <taxon>Gammaproteobacteria</taxon>
        <taxon>Oceanospirillales</taxon>
        <taxon>Oceanospirillaceae</taxon>
        <taxon>Marinobacterium</taxon>
    </lineage>
</organism>
<dbReference type="EMBL" id="BMLT01000014">
    <property type="protein sequence ID" value="GGO87696.1"/>
    <property type="molecule type" value="Genomic_DNA"/>
</dbReference>
<evidence type="ECO:0000313" key="3">
    <source>
        <dbReference type="Proteomes" id="UP000599578"/>
    </source>
</evidence>
<feature type="domain" description="DHFR" evidence="1">
    <location>
        <begin position="3"/>
        <end position="46"/>
    </location>
</feature>
<protein>
    <recommendedName>
        <fullName evidence="1">DHFR domain-containing protein</fullName>
    </recommendedName>
</protein>
<dbReference type="InterPro" id="IPR001796">
    <property type="entry name" value="DHFR_dom"/>
</dbReference>
<dbReference type="GO" id="GO:0004146">
    <property type="term" value="F:dihydrofolate reductase activity"/>
    <property type="evidence" value="ECO:0007669"/>
    <property type="project" value="InterPro"/>
</dbReference>
<dbReference type="Gene3D" id="3.40.430.10">
    <property type="entry name" value="Dihydrofolate Reductase, subunit A"/>
    <property type="match status" value="1"/>
</dbReference>
<dbReference type="AlphaFoldDB" id="A0A917ZQV2"/>
<dbReference type="Proteomes" id="UP000599578">
    <property type="component" value="Unassembled WGS sequence"/>
</dbReference>
<keyword evidence="3" id="KW-1185">Reference proteome</keyword>
<dbReference type="Pfam" id="PF00186">
    <property type="entry name" value="DHFR_1"/>
    <property type="match status" value="1"/>
</dbReference>
<dbReference type="SUPFAM" id="SSF53597">
    <property type="entry name" value="Dihydrofolate reductase-like"/>
    <property type="match status" value="1"/>
</dbReference>
<sequence>MRLAIIVAQAQNTARIKGIGIDNKLPWYLPGDLRYFEEAAMGKSVLSKERK</sequence>
<dbReference type="InterPro" id="IPR024072">
    <property type="entry name" value="DHFR-like_dom_sf"/>
</dbReference>
<proteinExistence type="predicted"/>